<keyword evidence="2" id="KW-1185">Reference proteome</keyword>
<organism evidence="1 2">
    <name type="scientific">Aspergillus calidoustus</name>
    <dbReference type="NCBI Taxonomy" id="454130"/>
    <lineage>
        <taxon>Eukaryota</taxon>
        <taxon>Fungi</taxon>
        <taxon>Dikarya</taxon>
        <taxon>Ascomycota</taxon>
        <taxon>Pezizomycotina</taxon>
        <taxon>Eurotiomycetes</taxon>
        <taxon>Eurotiomycetidae</taxon>
        <taxon>Eurotiales</taxon>
        <taxon>Aspergillaceae</taxon>
        <taxon>Aspergillus</taxon>
        <taxon>Aspergillus subgen. Nidulantes</taxon>
    </lineage>
</organism>
<protein>
    <submittedName>
        <fullName evidence="1">Uncharacterized protein</fullName>
    </submittedName>
</protein>
<name>A0A0U5G8K4_ASPCI</name>
<dbReference type="Proteomes" id="UP000054771">
    <property type="component" value="Unassembled WGS sequence"/>
</dbReference>
<gene>
    <name evidence="1" type="ORF">ASPCAL11005</name>
</gene>
<sequence length="130" mass="13984">MKARSAFPSSYTGSHWLDSKLVKCILDDIWYHNQFSGVVSSWYLEQFPLSSCGGSKNGGGGGAREGSTARLRSVCISAVITADRDLFLSFTEGQIGLIGVRIERKILSGQKRFVTAPGKSLALGSTNHGQ</sequence>
<accession>A0A0U5G8K4</accession>
<evidence type="ECO:0000313" key="1">
    <source>
        <dbReference type="EMBL" id="CEL07851.1"/>
    </source>
</evidence>
<dbReference type="EMBL" id="CDMC01000010">
    <property type="protein sequence ID" value="CEL07851.1"/>
    <property type="molecule type" value="Genomic_DNA"/>
</dbReference>
<reference evidence="2" key="1">
    <citation type="journal article" date="2016" name="Genome Announc.">
        <title>Draft genome sequences of fungus Aspergillus calidoustus.</title>
        <authorList>
            <person name="Horn F."/>
            <person name="Linde J."/>
            <person name="Mattern D.J."/>
            <person name="Walther G."/>
            <person name="Guthke R."/>
            <person name="Scherlach K."/>
            <person name="Martin K."/>
            <person name="Brakhage A.A."/>
            <person name="Petzke L."/>
            <person name="Valiante V."/>
        </authorList>
    </citation>
    <scope>NUCLEOTIDE SEQUENCE [LARGE SCALE GENOMIC DNA]</scope>
    <source>
        <strain evidence="2">SF006504</strain>
    </source>
</reference>
<dbReference type="AlphaFoldDB" id="A0A0U5G8K4"/>
<proteinExistence type="predicted"/>
<evidence type="ECO:0000313" key="2">
    <source>
        <dbReference type="Proteomes" id="UP000054771"/>
    </source>
</evidence>